<sequence>MPGSPNGTNGPPPGGLVPILTSLLDEVGGAWLFSAGPADRRGDANERRGDDRAAWVPVVLPDQKTAAGSRRSAIELFLWLFHYLYDTSVEPSFDSKTRNNWRAYNEVNELFGLELAARHSDSEGEVVLVHDFHLMLVPARFEAATTRRNSTLAYFHHIPWCDPGYFGLLPKEVRDAILGSLLKCDFVGFHSRRWAENFKSCCLEHLPGVVITGDTAAFEDHLTRITVAPGPIDASTVRDLADSPLAHQWRESLATRAGDRRILVRVDRLDLWKNVVRGFRAYELLLERSRNVADEYWFCAIVSSPRFPTSRHTEYETLCRAAQDRINERFGGGAEAVSMIYPNSSDHHRTRALAALSMADVTLVNPTFDGLNMVAKEALAVNPEAPLLLSRNAGSFDQLAPAAVAVDPFDVLSTMDLMETALSRGADQTTEHRDACLAALGRESSRAWLDRILDG</sequence>
<dbReference type="GO" id="GO:0003825">
    <property type="term" value="F:alpha,alpha-trehalose-phosphate synthase (UDP-forming) activity"/>
    <property type="evidence" value="ECO:0007669"/>
    <property type="project" value="TreeGrafter"/>
</dbReference>
<dbReference type="GO" id="GO:0004805">
    <property type="term" value="F:trehalose-phosphatase activity"/>
    <property type="evidence" value="ECO:0007669"/>
    <property type="project" value="TreeGrafter"/>
</dbReference>
<dbReference type="Gene3D" id="3.40.50.2000">
    <property type="entry name" value="Glycogen Phosphorylase B"/>
    <property type="match status" value="2"/>
</dbReference>
<organism evidence="2 3">
    <name type="scientific">Amycolatopsis orientalis</name>
    <name type="common">Nocardia orientalis</name>
    <dbReference type="NCBI Taxonomy" id="31958"/>
    <lineage>
        <taxon>Bacteria</taxon>
        <taxon>Bacillati</taxon>
        <taxon>Actinomycetota</taxon>
        <taxon>Actinomycetes</taxon>
        <taxon>Pseudonocardiales</taxon>
        <taxon>Pseudonocardiaceae</taxon>
        <taxon>Amycolatopsis</taxon>
    </lineage>
</organism>
<dbReference type="AlphaFoldDB" id="A0A193C3D7"/>
<evidence type="ECO:0000256" key="1">
    <source>
        <dbReference type="ARBA" id="ARBA00008799"/>
    </source>
</evidence>
<proteinExistence type="inferred from homology"/>
<protein>
    <submittedName>
        <fullName evidence="2">Uncharacterized protein</fullName>
    </submittedName>
</protein>
<dbReference type="GO" id="GO:0005992">
    <property type="term" value="P:trehalose biosynthetic process"/>
    <property type="evidence" value="ECO:0007669"/>
    <property type="project" value="InterPro"/>
</dbReference>
<dbReference type="GO" id="GO:0005829">
    <property type="term" value="C:cytosol"/>
    <property type="evidence" value="ECO:0007669"/>
    <property type="project" value="TreeGrafter"/>
</dbReference>
<comment type="similarity">
    <text evidence="1">Belongs to the glycosyltransferase 20 family.</text>
</comment>
<keyword evidence="3" id="KW-1185">Reference proteome</keyword>
<dbReference type="KEGG" id="aori:SD37_26880"/>
<name>A0A193C3D7_AMYOR</name>
<dbReference type="SUPFAM" id="SSF53756">
    <property type="entry name" value="UDP-Glycosyltransferase/glycogen phosphorylase"/>
    <property type="match status" value="1"/>
</dbReference>
<evidence type="ECO:0000313" key="2">
    <source>
        <dbReference type="EMBL" id="ANN18890.1"/>
    </source>
</evidence>
<accession>A0A193C3D7</accession>
<dbReference type="STRING" id="31958.SD37_26880"/>
<dbReference type="Proteomes" id="UP000093695">
    <property type="component" value="Chromosome"/>
</dbReference>
<gene>
    <name evidence="2" type="ORF">SD37_26880</name>
</gene>
<dbReference type="PANTHER" id="PTHR10788:SF106">
    <property type="entry name" value="BCDNA.GH08860"/>
    <property type="match status" value="1"/>
</dbReference>
<dbReference type="EMBL" id="CP016174">
    <property type="protein sequence ID" value="ANN18890.1"/>
    <property type="molecule type" value="Genomic_DNA"/>
</dbReference>
<dbReference type="PANTHER" id="PTHR10788">
    <property type="entry name" value="TREHALOSE-6-PHOSPHATE SYNTHASE"/>
    <property type="match status" value="1"/>
</dbReference>
<reference evidence="2 3" key="1">
    <citation type="journal article" date="2015" name="Genome Announc.">
        <title>Draft Genome Sequence of Norvancomycin-Producing Strain Amycolatopsis orientalis CPCC200066.</title>
        <authorList>
            <person name="Lei X."/>
            <person name="Yuan F."/>
            <person name="Shi Y."/>
            <person name="Li X."/>
            <person name="Wang L."/>
            <person name="Hong B."/>
        </authorList>
    </citation>
    <scope>NUCLEOTIDE SEQUENCE [LARGE SCALE GENOMIC DNA]</scope>
    <source>
        <strain evidence="2 3">B-37</strain>
    </source>
</reference>
<dbReference type="InterPro" id="IPR001830">
    <property type="entry name" value="Glyco_trans_20"/>
</dbReference>
<dbReference type="Pfam" id="PF00982">
    <property type="entry name" value="Glyco_transf_20"/>
    <property type="match status" value="1"/>
</dbReference>
<evidence type="ECO:0000313" key="3">
    <source>
        <dbReference type="Proteomes" id="UP000093695"/>
    </source>
</evidence>